<sequence length="342" mass="38738">MLRGATQLSPFAYLRGSVNCLESHLILPVMATATTLPPAERPALKPARSMTHPLRDPKKDGRRQRVKQGEPFDPEDLSRRLNAHLAEQKIKAERRREARAAKAALSQGDVVYHHVPAVAAAAFERTTTPDIRRQSHKLASVGVRSHLEKLSLDDPRPEYPTTNLQKTQAMDQALLERQILLNRNQFQWSHELEEAAEADMERKIYKPPQRTFQSEFAHLTSGHKRNNSRPLSTGDVWEKIDAQSPSPPPKSKPKPAPIAQIAKDRHDWAERDDETEITKKKDHFRTSPFLRKMESTWMLGKREKSKQDRDEAGAGLGDHGSPPDGNKGIRGSFLARFKRHPS</sequence>
<keyword evidence="3" id="KW-1185">Reference proteome</keyword>
<protein>
    <submittedName>
        <fullName evidence="2">Uncharacterized protein</fullName>
    </submittedName>
</protein>
<dbReference type="AlphaFoldDB" id="A0A2J6S2Q7"/>
<gene>
    <name evidence="2" type="ORF">L207DRAFT_507967</name>
</gene>
<organism evidence="2 3">
    <name type="scientific">Hyaloscypha variabilis (strain UAMH 11265 / GT02V1 / F)</name>
    <name type="common">Meliniomyces variabilis</name>
    <dbReference type="NCBI Taxonomy" id="1149755"/>
    <lineage>
        <taxon>Eukaryota</taxon>
        <taxon>Fungi</taxon>
        <taxon>Dikarya</taxon>
        <taxon>Ascomycota</taxon>
        <taxon>Pezizomycotina</taxon>
        <taxon>Leotiomycetes</taxon>
        <taxon>Helotiales</taxon>
        <taxon>Hyaloscyphaceae</taxon>
        <taxon>Hyaloscypha</taxon>
        <taxon>Hyaloscypha variabilis</taxon>
    </lineage>
</organism>
<feature type="region of interest" description="Disordered" evidence="1">
    <location>
        <begin position="239"/>
        <end position="342"/>
    </location>
</feature>
<dbReference type="OrthoDB" id="5204927at2759"/>
<evidence type="ECO:0000313" key="3">
    <source>
        <dbReference type="Proteomes" id="UP000235786"/>
    </source>
</evidence>
<reference evidence="2 3" key="1">
    <citation type="submission" date="2016-04" db="EMBL/GenBank/DDBJ databases">
        <title>A degradative enzymes factory behind the ericoid mycorrhizal symbiosis.</title>
        <authorList>
            <consortium name="DOE Joint Genome Institute"/>
            <person name="Martino E."/>
            <person name="Morin E."/>
            <person name="Grelet G."/>
            <person name="Kuo A."/>
            <person name="Kohler A."/>
            <person name="Daghino S."/>
            <person name="Barry K."/>
            <person name="Choi C."/>
            <person name="Cichocki N."/>
            <person name="Clum A."/>
            <person name="Copeland A."/>
            <person name="Hainaut M."/>
            <person name="Haridas S."/>
            <person name="Labutti K."/>
            <person name="Lindquist E."/>
            <person name="Lipzen A."/>
            <person name="Khouja H.-R."/>
            <person name="Murat C."/>
            <person name="Ohm R."/>
            <person name="Olson A."/>
            <person name="Spatafora J."/>
            <person name="Veneault-Fourrey C."/>
            <person name="Henrissat B."/>
            <person name="Grigoriev I."/>
            <person name="Martin F."/>
            <person name="Perotto S."/>
        </authorList>
    </citation>
    <scope>NUCLEOTIDE SEQUENCE [LARGE SCALE GENOMIC DNA]</scope>
    <source>
        <strain evidence="2 3">F</strain>
    </source>
</reference>
<dbReference type="EMBL" id="KZ613940">
    <property type="protein sequence ID" value="PMD45052.1"/>
    <property type="molecule type" value="Genomic_DNA"/>
</dbReference>
<evidence type="ECO:0000313" key="2">
    <source>
        <dbReference type="EMBL" id="PMD45052.1"/>
    </source>
</evidence>
<dbReference type="Proteomes" id="UP000235786">
    <property type="component" value="Unassembled WGS sequence"/>
</dbReference>
<evidence type="ECO:0000256" key="1">
    <source>
        <dbReference type="SAM" id="MobiDB-lite"/>
    </source>
</evidence>
<feature type="compositionally biased region" description="Basic and acidic residues" evidence="1">
    <location>
        <begin position="300"/>
        <end position="312"/>
    </location>
</feature>
<proteinExistence type="predicted"/>
<feature type="region of interest" description="Disordered" evidence="1">
    <location>
        <begin position="38"/>
        <end position="79"/>
    </location>
</feature>
<feature type="compositionally biased region" description="Pro residues" evidence="1">
    <location>
        <begin position="245"/>
        <end position="256"/>
    </location>
</feature>
<accession>A0A2J6S2Q7</accession>
<name>A0A2J6S2Q7_HYAVF</name>